<dbReference type="GO" id="GO:0004519">
    <property type="term" value="F:endonuclease activity"/>
    <property type="evidence" value="ECO:0007669"/>
    <property type="project" value="UniProtKB-KW"/>
</dbReference>
<keyword evidence="4" id="KW-0496">Mitochondrion</keyword>
<dbReference type="PANTHER" id="PTHR36181:SF2">
    <property type="entry name" value="INTRON-ENCODED ENDONUCLEASE AI3-RELATED"/>
    <property type="match status" value="1"/>
</dbReference>
<dbReference type="GO" id="GO:0005739">
    <property type="term" value="C:mitochondrion"/>
    <property type="evidence" value="ECO:0007669"/>
    <property type="project" value="UniProtKB-ARBA"/>
</dbReference>
<evidence type="ECO:0000256" key="2">
    <source>
        <dbReference type="SAM" id="Phobius"/>
    </source>
</evidence>
<dbReference type="Gene3D" id="3.10.28.10">
    <property type="entry name" value="Homing endonucleases"/>
    <property type="match status" value="2"/>
</dbReference>
<sequence length="444" mass="51403">MYFPLYSFTPYFGGVGIFLTLIYYLKIKILPNLFYPLRVGKKGVKHSNKSSEPYIGSEHNKLGCLNWKNKINLFIKFNFINSDLTNDLNKCPQIIRKIEGKILQINSPNLSIKTINKHKAEALSLAGKWFSRFYSISCSEFTKSLIKPAVLPTRWLGLNNSLTDSDKEYIQQFWVGLLEGDGTITVDKLKNTLRIRFVIALKNLDRNVFMLNLIRDTIGGRIRIERNNRYVVWTASNKKDLVKVFAILAKYPLISSRKQCQLSFAKRCLINPDIGNFVKNRNEKYLNQSKFVIDPNNFPLYFKGWFSGFVEAEGHFSLIRYPTGKIRKASFSIGQNYDKSLIEMIKNYVGSTHKITEDKPKLVKASFFDNRLAGSIFKEENNFQSNLSEDCSITKHYRVAIYGPKSRSFLFTHFSNYPLLGDKYYSYVNWISAFDNYAELLKSK</sequence>
<evidence type="ECO:0000313" key="4">
    <source>
        <dbReference type="EMBL" id="QEG56978.1"/>
    </source>
</evidence>
<proteinExistence type="predicted"/>
<dbReference type="Pfam" id="PF00961">
    <property type="entry name" value="LAGLIDADG_1"/>
    <property type="match status" value="2"/>
</dbReference>
<comment type="function">
    <text evidence="1">Mitochondrial DNA endonuclease involved in intron homing.</text>
</comment>
<dbReference type="InterPro" id="IPR051289">
    <property type="entry name" value="LAGLIDADG_Endonuclease"/>
</dbReference>
<protein>
    <submittedName>
        <fullName evidence="4">LAGLIDADG homing endonuclease</fullName>
    </submittedName>
</protein>
<keyword evidence="2" id="KW-1133">Transmembrane helix</keyword>
<keyword evidence="2" id="KW-0472">Membrane</keyword>
<keyword evidence="4" id="KW-0255">Endonuclease</keyword>
<dbReference type="AlphaFoldDB" id="A0A5B9R945"/>
<accession>A0A5B9R945</accession>
<dbReference type="PANTHER" id="PTHR36181">
    <property type="entry name" value="INTRON-ENCODED ENDONUCLEASE AI3-RELATED"/>
    <property type="match status" value="1"/>
</dbReference>
<keyword evidence="4" id="KW-0540">Nuclease</keyword>
<dbReference type="EMBL" id="MK623257">
    <property type="protein sequence ID" value="QEG56978.1"/>
    <property type="molecule type" value="Genomic_DNA"/>
</dbReference>
<dbReference type="InterPro" id="IPR027434">
    <property type="entry name" value="Homing_endonucl"/>
</dbReference>
<organism evidence="4">
    <name type="scientific">Porodaedalea pini</name>
    <dbReference type="NCBI Taxonomy" id="108901"/>
    <lineage>
        <taxon>Eukaryota</taxon>
        <taxon>Fungi</taxon>
        <taxon>Dikarya</taxon>
        <taxon>Basidiomycota</taxon>
        <taxon>Agaricomycotina</taxon>
        <taxon>Agaricomycetes</taxon>
        <taxon>Hymenochaetales</taxon>
        <taxon>Hymenochaetaceae</taxon>
        <taxon>Porodaedalea</taxon>
    </lineage>
</organism>
<feature type="domain" description="Homing endonuclease LAGLIDADG" evidence="3">
    <location>
        <begin position="307"/>
        <end position="359"/>
    </location>
</feature>
<evidence type="ECO:0000259" key="3">
    <source>
        <dbReference type="Pfam" id="PF00961"/>
    </source>
</evidence>
<keyword evidence="2" id="KW-0812">Transmembrane</keyword>
<feature type="transmembrane region" description="Helical" evidence="2">
    <location>
        <begin position="6"/>
        <end position="25"/>
    </location>
</feature>
<gene>
    <name evidence="4" type="ORF">PPIT_000094</name>
</gene>
<name>A0A5B9R945_9AGAM</name>
<feature type="domain" description="Homing endonuclease LAGLIDADG" evidence="3">
    <location>
        <begin position="174"/>
        <end position="266"/>
    </location>
</feature>
<evidence type="ECO:0000256" key="1">
    <source>
        <dbReference type="ARBA" id="ARBA00002670"/>
    </source>
</evidence>
<reference evidence="4" key="1">
    <citation type="journal article" date="2019" name="Genome Biol. Evol.">
        <title>Evidence of extensive intraspecific noncoding reshuffling in a 169-kb mitochondrial genome of a basidiomycetous fungus.</title>
        <authorList>
            <person name="Lee H.H."/>
            <person name="Ke H.M."/>
            <person name="Lin C.I."/>
            <person name="Lee T.J."/>
            <person name="Chung C.L."/>
            <person name="Tsai I.J."/>
        </authorList>
    </citation>
    <scope>NUCLEOTIDE SEQUENCE</scope>
    <source>
        <strain evidence="4">BCRC 35384</strain>
    </source>
</reference>
<geneLocation type="mitochondrion" evidence="4"/>
<reference evidence="4" key="2">
    <citation type="submission" date="2019-03" db="EMBL/GenBank/DDBJ databases">
        <authorList>
            <person name="Lee H.-H."/>
            <person name="Tsai I.J."/>
        </authorList>
    </citation>
    <scope>NUCLEOTIDE SEQUENCE</scope>
    <source>
        <strain evidence="4">BCRC 35384</strain>
    </source>
</reference>
<dbReference type="SUPFAM" id="SSF55608">
    <property type="entry name" value="Homing endonucleases"/>
    <property type="match status" value="2"/>
</dbReference>
<dbReference type="InterPro" id="IPR004860">
    <property type="entry name" value="LAGLIDADG_dom"/>
</dbReference>
<keyword evidence="4" id="KW-0378">Hydrolase</keyword>